<protein>
    <submittedName>
        <fullName evidence="1">Uncharacterized protein</fullName>
    </submittedName>
</protein>
<dbReference type="Proteomes" id="UP001152888">
    <property type="component" value="Unassembled WGS sequence"/>
</dbReference>
<name>A0A9P0Q1R6_ACAOB</name>
<organism evidence="1 2">
    <name type="scientific">Acanthoscelides obtectus</name>
    <name type="common">Bean weevil</name>
    <name type="synonym">Bruchus obtectus</name>
    <dbReference type="NCBI Taxonomy" id="200917"/>
    <lineage>
        <taxon>Eukaryota</taxon>
        <taxon>Metazoa</taxon>
        <taxon>Ecdysozoa</taxon>
        <taxon>Arthropoda</taxon>
        <taxon>Hexapoda</taxon>
        <taxon>Insecta</taxon>
        <taxon>Pterygota</taxon>
        <taxon>Neoptera</taxon>
        <taxon>Endopterygota</taxon>
        <taxon>Coleoptera</taxon>
        <taxon>Polyphaga</taxon>
        <taxon>Cucujiformia</taxon>
        <taxon>Chrysomeloidea</taxon>
        <taxon>Chrysomelidae</taxon>
        <taxon>Bruchinae</taxon>
        <taxon>Bruchini</taxon>
        <taxon>Acanthoscelides</taxon>
    </lineage>
</organism>
<dbReference type="EMBL" id="CAKOFQ010007745">
    <property type="protein sequence ID" value="CAH2007372.1"/>
    <property type="molecule type" value="Genomic_DNA"/>
</dbReference>
<keyword evidence="2" id="KW-1185">Reference proteome</keyword>
<reference evidence="1" key="1">
    <citation type="submission" date="2022-03" db="EMBL/GenBank/DDBJ databases">
        <authorList>
            <person name="Sayadi A."/>
        </authorList>
    </citation>
    <scope>NUCLEOTIDE SEQUENCE</scope>
</reference>
<accession>A0A9P0Q1R6</accession>
<dbReference type="AlphaFoldDB" id="A0A9P0Q1R6"/>
<sequence length="47" mass="5027">MLPFPSYATPLTSRYGARLESSSTGFSFPANFYKPVVPLAVVSLDSG</sequence>
<proteinExistence type="predicted"/>
<gene>
    <name evidence="1" type="ORF">ACAOBT_LOCUS29615</name>
</gene>
<evidence type="ECO:0000313" key="1">
    <source>
        <dbReference type="EMBL" id="CAH2007372.1"/>
    </source>
</evidence>
<comment type="caution">
    <text evidence="1">The sequence shown here is derived from an EMBL/GenBank/DDBJ whole genome shotgun (WGS) entry which is preliminary data.</text>
</comment>
<evidence type="ECO:0000313" key="2">
    <source>
        <dbReference type="Proteomes" id="UP001152888"/>
    </source>
</evidence>
<dbReference type="OrthoDB" id="7612158at2759"/>